<dbReference type="Proteomes" id="UP001183410">
    <property type="component" value="Unassembled WGS sequence"/>
</dbReference>
<name>A0ABU2JTR0_9ACTN</name>
<evidence type="ECO:0000313" key="2">
    <source>
        <dbReference type="EMBL" id="MDT0268375.1"/>
    </source>
</evidence>
<organism evidence="2 3">
    <name type="scientific">Streptomyces chisholmiae</name>
    <dbReference type="NCBI Taxonomy" id="3075540"/>
    <lineage>
        <taxon>Bacteria</taxon>
        <taxon>Bacillati</taxon>
        <taxon>Actinomycetota</taxon>
        <taxon>Actinomycetes</taxon>
        <taxon>Kitasatosporales</taxon>
        <taxon>Streptomycetaceae</taxon>
        <taxon>Streptomyces</taxon>
    </lineage>
</organism>
<dbReference type="RefSeq" id="WP_311668467.1">
    <property type="nucleotide sequence ID" value="NZ_JAVREO010000011.1"/>
</dbReference>
<keyword evidence="3" id="KW-1185">Reference proteome</keyword>
<gene>
    <name evidence="2" type="ORF">RM844_19000</name>
</gene>
<evidence type="ECO:0000256" key="1">
    <source>
        <dbReference type="SAM" id="MobiDB-lite"/>
    </source>
</evidence>
<comment type="caution">
    <text evidence="2">The sequence shown here is derived from an EMBL/GenBank/DDBJ whole genome shotgun (WGS) entry which is preliminary data.</text>
</comment>
<reference evidence="3" key="1">
    <citation type="submission" date="2023-07" db="EMBL/GenBank/DDBJ databases">
        <title>30 novel species of actinomycetes from the DSMZ collection.</title>
        <authorList>
            <person name="Nouioui I."/>
        </authorList>
    </citation>
    <scope>NUCLEOTIDE SEQUENCE [LARGE SCALE GENOMIC DNA]</scope>
    <source>
        <strain evidence="3">DSM 44915</strain>
    </source>
</reference>
<protein>
    <submittedName>
        <fullName evidence="2">Uncharacterized protein</fullName>
    </submittedName>
</protein>
<dbReference type="EMBL" id="JAVREO010000011">
    <property type="protein sequence ID" value="MDT0268375.1"/>
    <property type="molecule type" value="Genomic_DNA"/>
</dbReference>
<accession>A0ABU2JTR0</accession>
<evidence type="ECO:0000313" key="3">
    <source>
        <dbReference type="Proteomes" id="UP001183410"/>
    </source>
</evidence>
<proteinExistence type="predicted"/>
<sequence>MRVTRYDATEPVRRGQLDSNTVARLDGGVGFAELLTTLDAIRAEQRPARVLCTLDDLDQCVYTSGHAGQDRRLSPDAAEAETDPADPAAVRRADEARVGWVAAALATAAAREDRDELPEPREGGPAEIAALLALNADPDLALDEVVLVRRVPVPRDDLVIAGLPNGYFQGDWDTFQNHAVIRRLAGHGYRHIGIGTTLLGFDRASAPTAAEAGAVIADLARLYGTPEHPGWAALADLLRTRRTLLLGYTEDFADVTADASAYTSAEARAARPAPGS</sequence>
<feature type="region of interest" description="Disordered" evidence="1">
    <location>
        <begin position="66"/>
        <end position="91"/>
    </location>
</feature>